<dbReference type="GO" id="GO:2001234">
    <property type="term" value="P:negative regulation of apoptotic signaling pathway"/>
    <property type="evidence" value="ECO:0007669"/>
    <property type="project" value="Ensembl"/>
</dbReference>
<dbReference type="InterPro" id="IPR024161">
    <property type="entry name" value="Znf_nanos-typ"/>
</dbReference>
<dbReference type="GO" id="GO:0097190">
    <property type="term" value="P:apoptotic signaling pathway"/>
    <property type="evidence" value="ECO:0007669"/>
    <property type="project" value="Ensembl"/>
</dbReference>
<evidence type="ECO:0000256" key="5">
    <source>
        <dbReference type="ARBA" id="ARBA00022833"/>
    </source>
</evidence>
<dbReference type="GO" id="GO:0017148">
    <property type="term" value="P:negative regulation of translation"/>
    <property type="evidence" value="ECO:0007669"/>
    <property type="project" value="Ensembl"/>
</dbReference>
<keyword evidence="2" id="KW-0963">Cytoplasm</keyword>
<dbReference type="OMA" id="HCAFCKH"/>
<dbReference type="PANTHER" id="PTHR12887">
    <property type="entry name" value="NANOS PROTEIN"/>
    <property type="match status" value="1"/>
</dbReference>
<organism evidence="10 11">
    <name type="scientific">Salvator merianae</name>
    <name type="common">Argentine black and white tegu</name>
    <name type="synonym">Tupinambis merianae</name>
    <dbReference type="NCBI Taxonomy" id="96440"/>
    <lineage>
        <taxon>Eukaryota</taxon>
        <taxon>Metazoa</taxon>
        <taxon>Chordata</taxon>
        <taxon>Craniata</taxon>
        <taxon>Vertebrata</taxon>
        <taxon>Euteleostomi</taxon>
        <taxon>Lepidosauria</taxon>
        <taxon>Squamata</taxon>
        <taxon>Bifurcata</taxon>
        <taxon>Unidentata</taxon>
        <taxon>Episquamata</taxon>
        <taxon>Laterata</taxon>
        <taxon>Teiioidea</taxon>
        <taxon>Teiidae</taxon>
        <taxon>Salvator</taxon>
    </lineage>
</organism>
<name>A0A8D0DTP0_SALMN</name>
<reference evidence="10" key="1">
    <citation type="submission" date="2025-08" db="UniProtKB">
        <authorList>
            <consortium name="Ensembl"/>
        </authorList>
    </citation>
    <scope>IDENTIFICATION</scope>
</reference>
<dbReference type="InterPro" id="IPR038129">
    <property type="entry name" value="Nanos_sf"/>
</dbReference>
<evidence type="ECO:0000259" key="9">
    <source>
        <dbReference type="PROSITE" id="PS51522"/>
    </source>
</evidence>
<dbReference type="AlphaFoldDB" id="A0A8D0DTP0"/>
<protein>
    <submittedName>
        <fullName evidence="10">Nanos C2HC-type zinc finger 3</fullName>
    </submittedName>
</protein>
<dbReference type="GO" id="GO:0008270">
    <property type="term" value="F:zinc ion binding"/>
    <property type="evidence" value="ECO:0007669"/>
    <property type="project" value="UniProtKB-KW"/>
</dbReference>
<keyword evidence="5" id="KW-0862">Zinc</keyword>
<keyword evidence="6 8" id="KW-0810">Translation regulation</keyword>
<evidence type="ECO:0000256" key="6">
    <source>
        <dbReference type="ARBA" id="ARBA00022845"/>
    </source>
</evidence>
<feature type="domain" description="Nanos-type" evidence="9">
    <location>
        <begin position="59"/>
        <end position="113"/>
    </location>
</feature>
<evidence type="ECO:0000313" key="10">
    <source>
        <dbReference type="Ensembl" id="ENSSMRP00000021635.1"/>
    </source>
</evidence>
<dbReference type="Pfam" id="PF05741">
    <property type="entry name" value="zf-nanos"/>
    <property type="match status" value="1"/>
</dbReference>
<dbReference type="Gene3D" id="4.10.60.30">
    <property type="entry name" value="Nanos, RNA-binding domain"/>
    <property type="match status" value="1"/>
</dbReference>
<dbReference type="GO" id="GO:0061157">
    <property type="term" value="P:mRNA destabilization"/>
    <property type="evidence" value="ECO:0007669"/>
    <property type="project" value="Ensembl"/>
</dbReference>
<evidence type="ECO:0000256" key="4">
    <source>
        <dbReference type="ARBA" id="ARBA00022771"/>
    </source>
</evidence>
<evidence type="ECO:0000256" key="3">
    <source>
        <dbReference type="ARBA" id="ARBA00022723"/>
    </source>
</evidence>
<evidence type="ECO:0000256" key="8">
    <source>
        <dbReference type="PROSITE-ProRule" id="PRU00855"/>
    </source>
</evidence>
<dbReference type="GO" id="GO:0048477">
    <property type="term" value="P:oogenesis"/>
    <property type="evidence" value="ECO:0007669"/>
    <property type="project" value="Ensembl"/>
</dbReference>
<dbReference type="InterPro" id="IPR008705">
    <property type="entry name" value="Nanos/Xcar2"/>
</dbReference>
<comment type="subcellular location">
    <subcellularLocation>
        <location evidence="1">Cytoplasm</location>
    </subcellularLocation>
</comment>
<dbReference type="GO" id="GO:0005654">
    <property type="term" value="C:nucleoplasm"/>
    <property type="evidence" value="ECO:0007669"/>
    <property type="project" value="Ensembl"/>
</dbReference>
<dbReference type="GO" id="GO:0048471">
    <property type="term" value="C:perinuclear region of cytoplasm"/>
    <property type="evidence" value="ECO:0007669"/>
    <property type="project" value="Ensembl"/>
</dbReference>
<keyword evidence="3" id="KW-0479">Metal-binding</keyword>
<sequence length="162" mass="17921">MATAFQLWKDYFQLAKVIEEIGWKRHEGGLEAAFLPKQQKLDQIQVQPSLQESGEEAPMCTFCKHNGESKRVYGSHQLKDNAGRVQCPILRNYTCPQCGASKDTAHTKRYCPLTKKGYTSVYRSCIRNSAGKKSKASTSEHTHGGQGCPPCGGAGVLKCRLI</sequence>
<keyword evidence="4 8" id="KW-0863">Zinc-finger</keyword>
<dbReference type="GO" id="GO:0010494">
    <property type="term" value="C:cytoplasmic stress granule"/>
    <property type="evidence" value="ECO:0007669"/>
    <property type="project" value="Ensembl"/>
</dbReference>
<proteinExistence type="inferred from homology"/>
<dbReference type="GO" id="GO:0005829">
    <property type="term" value="C:cytosol"/>
    <property type="evidence" value="ECO:0007669"/>
    <property type="project" value="Ensembl"/>
</dbReference>
<reference evidence="10" key="2">
    <citation type="submission" date="2025-09" db="UniProtKB">
        <authorList>
            <consortium name="Ensembl"/>
        </authorList>
    </citation>
    <scope>IDENTIFICATION</scope>
</reference>
<keyword evidence="11" id="KW-1185">Reference proteome</keyword>
<evidence type="ECO:0000256" key="1">
    <source>
        <dbReference type="ARBA" id="ARBA00004496"/>
    </source>
</evidence>
<dbReference type="Ensembl" id="ENSSMRT00000025347.1">
    <property type="protein sequence ID" value="ENSSMRP00000021635.1"/>
    <property type="gene ID" value="ENSSMRG00000016836.1"/>
</dbReference>
<comment type="similarity">
    <text evidence="8">Belongs to the nanos family.</text>
</comment>
<evidence type="ECO:0000256" key="7">
    <source>
        <dbReference type="ARBA" id="ARBA00022884"/>
    </source>
</evidence>
<dbReference type="GO" id="GO:0051726">
    <property type="term" value="P:regulation of cell cycle"/>
    <property type="evidence" value="ECO:0007669"/>
    <property type="project" value="Ensembl"/>
</dbReference>
<dbReference type="GO" id="GO:0007283">
    <property type="term" value="P:spermatogenesis"/>
    <property type="evidence" value="ECO:0007669"/>
    <property type="project" value="Ensembl"/>
</dbReference>
<dbReference type="GO" id="GO:0003723">
    <property type="term" value="F:RNA binding"/>
    <property type="evidence" value="ECO:0007669"/>
    <property type="project" value="UniProtKB-UniRule"/>
</dbReference>
<dbReference type="Proteomes" id="UP000694421">
    <property type="component" value="Unplaced"/>
</dbReference>
<accession>A0A8D0DTP0</accession>
<dbReference type="GO" id="GO:0000932">
    <property type="term" value="C:P-body"/>
    <property type="evidence" value="ECO:0007669"/>
    <property type="project" value="Ensembl"/>
</dbReference>
<dbReference type="GO" id="GO:0008047">
    <property type="term" value="F:enzyme activator activity"/>
    <property type="evidence" value="ECO:0007669"/>
    <property type="project" value="Ensembl"/>
</dbReference>
<evidence type="ECO:0000256" key="2">
    <source>
        <dbReference type="ARBA" id="ARBA00022490"/>
    </source>
</evidence>
<dbReference type="PROSITE" id="PS51522">
    <property type="entry name" value="ZF_NANOS"/>
    <property type="match status" value="1"/>
</dbReference>
<evidence type="ECO:0000313" key="11">
    <source>
        <dbReference type="Proteomes" id="UP000694421"/>
    </source>
</evidence>
<dbReference type="GeneTree" id="ENSGT00950000183135"/>
<dbReference type="FunFam" id="4.10.60.30:FF:000001">
    <property type="entry name" value="nanos homolog 3"/>
    <property type="match status" value="1"/>
</dbReference>
<keyword evidence="7 8" id="KW-0694">RNA-binding</keyword>